<keyword evidence="7 10" id="KW-0472">Membrane</keyword>
<evidence type="ECO:0000256" key="6">
    <source>
        <dbReference type="ARBA" id="ARBA00022989"/>
    </source>
</evidence>
<dbReference type="CDD" id="cd20070">
    <property type="entry name" value="5TM_YidC_Alb3"/>
    <property type="match status" value="1"/>
</dbReference>
<feature type="transmembrane region" description="Helical" evidence="10">
    <location>
        <begin position="199"/>
        <end position="221"/>
    </location>
</feature>
<dbReference type="Pfam" id="PF02096">
    <property type="entry name" value="60KD_IMP"/>
    <property type="match status" value="1"/>
</dbReference>
<evidence type="ECO:0000256" key="8">
    <source>
        <dbReference type="ARBA" id="ARBA00023186"/>
    </source>
</evidence>
<reference evidence="13" key="1">
    <citation type="submission" date="2017-09" db="EMBL/GenBank/DDBJ databases">
        <title>Depth-based differentiation of microbial function through sediment-hosted aquifers and enrichment of novel symbionts in the deep terrestrial subsurface.</title>
        <authorList>
            <person name="Probst A.J."/>
            <person name="Ladd B."/>
            <person name="Jarett J.K."/>
            <person name="Geller-Mcgrath D.E."/>
            <person name="Sieber C.M.K."/>
            <person name="Emerson J.B."/>
            <person name="Anantharaman K."/>
            <person name="Thomas B.C."/>
            <person name="Malmstrom R."/>
            <person name="Stieglmeier M."/>
            <person name="Klingl A."/>
            <person name="Woyke T."/>
            <person name="Ryan C.M."/>
            <person name="Banfield J.F."/>
        </authorList>
    </citation>
    <scope>NUCLEOTIDE SEQUENCE [LARGE SCALE GENOMIC DNA]</scope>
</reference>
<dbReference type="PANTHER" id="PTHR12428">
    <property type="entry name" value="OXA1"/>
    <property type="match status" value="1"/>
</dbReference>
<gene>
    <name evidence="12" type="ORF">COU19_01670</name>
</gene>
<protein>
    <recommendedName>
        <fullName evidence="11">Membrane insertase YidC/Oxa/ALB C-terminal domain-containing protein</fullName>
    </recommendedName>
</protein>
<keyword evidence="5" id="KW-0653">Protein transport</keyword>
<evidence type="ECO:0000313" key="13">
    <source>
        <dbReference type="Proteomes" id="UP000230179"/>
    </source>
</evidence>
<feature type="transmembrane region" description="Helical" evidence="10">
    <location>
        <begin position="99"/>
        <end position="118"/>
    </location>
</feature>
<dbReference type="GO" id="GO:0005886">
    <property type="term" value="C:plasma membrane"/>
    <property type="evidence" value="ECO:0007669"/>
    <property type="project" value="UniProtKB-SubCell"/>
</dbReference>
<dbReference type="NCBIfam" id="TIGR03592">
    <property type="entry name" value="yidC_oxa1_cterm"/>
    <property type="match status" value="1"/>
</dbReference>
<name>A0A2H0U9V6_9BACT</name>
<evidence type="ECO:0000256" key="5">
    <source>
        <dbReference type="ARBA" id="ARBA00022927"/>
    </source>
</evidence>
<dbReference type="GO" id="GO:0015031">
    <property type="term" value="P:protein transport"/>
    <property type="evidence" value="ECO:0007669"/>
    <property type="project" value="UniProtKB-KW"/>
</dbReference>
<evidence type="ECO:0000256" key="1">
    <source>
        <dbReference type="ARBA" id="ARBA00004651"/>
    </source>
</evidence>
<feature type="transmembrane region" description="Helical" evidence="10">
    <location>
        <begin position="5"/>
        <end position="25"/>
    </location>
</feature>
<keyword evidence="6 10" id="KW-1133">Transmembrane helix</keyword>
<dbReference type="InterPro" id="IPR028055">
    <property type="entry name" value="YidC/Oxa/ALB_C"/>
</dbReference>
<dbReference type="PANTHER" id="PTHR12428:SF65">
    <property type="entry name" value="CYTOCHROME C OXIDASE ASSEMBLY PROTEIN COX18, MITOCHONDRIAL"/>
    <property type="match status" value="1"/>
</dbReference>
<evidence type="ECO:0000256" key="3">
    <source>
        <dbReference type="ARBA" id="ARBA00022475"/>
    </source>
</evidence>
<evidence type="ECO:0000256" key="4">
    <source>
        <dbReference type="ARBA" id="ARBA00022692"/>
    </source>
</evidence>
<proteinExistence type="inferred from homology"/>
<keyword evidence="2" id="KW-0813">Transport</keyword>
<comment type="similarity">
    <text evidence="9">Belongs to the OXA1/ALB3/YidC family.</text>
</comment>
<dbReference type="AlphaFoldDB" id="A0A2H0U9V6"/>
<feature type="transmembrane region" description="Helical" evidence="10">
    <location>
        <begin position="138"/>
        <end position="162"/>
    </location>
</feature>
<keyword evidence="8" id="KW-0143">Chaperone</keyword>
<evidence type="ECO:0000313" key="12">
    <source>
        <dbReference type="EMBL" id="PIR83203.1"/>
    </source>
</evidence>
<evidence type="ECO:0000256" key="10">
    <source>
        <dbReference type="SAM" id="Phobius"/>
    </source>
</evidence>
<comment type="caution">
    <text evidence="12">The sequence shown here is derived from an EMBL/GenBank/DDBJ whole genome shotgun (WGS) entry which is preliminary data.</text>
</comment>
<keyword evidence="3" id="KW-1003">Cell membrane</keyword>
<sequence>MISSLFYTFFYNPIYNALVALVAVIPGSDVGIAIITLTIIIRLILLPFSLSAARTQRAMKLLEPKIKELKEKHKGDKEKEALETLALYREARVNPFSSILTVFVQIPVLLALYFVFRYEPFTTINTARLYMGTPAPQLVSLQFLGVIAVMGKSIVLAVLAGVTQFLQAHLAMSGTMKPAAGAAGMQGDFQKVMALQLKFVFPFIIAAISYTTSGAIALYFITTNLAGALQEWYVRKTIVNQSDAVVELREEQAS</sequence>
<evidence type="ECO:0000259" key="11">
    <source>
        <dbReference type="Pfam" id="PF02096"/>
    </source>
</evidence>
<dbReference type="InterPro" id="IPR047196">
    <property type="entry name" value="YidC_ALB_C"/>
</dbReference>
<dbReference type="GO" id="GO:0051205">
    <property type="term" value="P:protein insertion into membrane"/>
    <property type="evidence" value="ECO:0007669"/>
    <property type="project" value="TreeGrafter"/>
</dbReference>
<evidence type="ECO:0000256" key="9">
    <source>
        <dbReference type="RuleBase" id="RU003945"/>
    </source>
</evidence>
<dbReference type="EMBL" id="PFBL01000012">
    <property type="protein sequence ID" value="PIR83203.1"/>
    <property type="molecule type" value="Genomic_DNA"/>
</dbReference>
<feature type="transmembrane region" description="Helical" evidence="10">
    <location>
        <begin position="31"/>
        <end position="50"/>
    </location>
</feature>
<dbReference type="Proteomes" id="UP000230179">
    <property type="component" value="Unassembled WGS sequence"/>
</dbReference>
<dbReference type="InterPro" id="IPR001708">
    <property type="entry name" value="YidC/ALB3/OXA1/COX18"/>
</dbReference>
<accession>A0A2H0U9V6</accession>
<keyword evidence="4 9" id="KW-0812">Transmembrane</keyword>
<comment type="subcellular location">
    <subcellularLocation>
        <location evidence="1">Cell membrane</location>
        <topology evidence="1">Multi-pass membrane protein</topology>
    </subcellularLocation>
    <subcellularLocation>
        <location evidence="9">Membrane</location>
        <topology evidence="9">Multi-pass membrane protein</topology>
    </subcellularLocation>
</comment>
<evidence type="ECO:0000256" key="2">
    <source>
        <dbReference type="ARBA" id="ARBA00022448"/>
    </source>
</evidence>
<evidence type="ECO:0000256" key="7">
    <source>
        <dbReference type="ARBA" id="ARBA00023136"/>
    </source>
</evidence>
<feature type="domain" description="Membrane insertase YidC/Oxa/ALB C-terminal" evidence="11">
    <location>
        <begin position="31"/>
        <end position="236"/>
    </location>
</feature>
<organism evidence="12 13">
    <name type="scientific">Candidatus Kaiserbacteria bacterium CG10_big_fil_rev_8_21_14_0_10_56_12</name>
    <dbReference type="NCBI Taxonomy" id="1974611"/>
    <lineage>
        <taxon>Bacteria</taxon>
        <taxon>Candidatus Kaiseribacteriota</taxon>
    </lineage>
</organism>
<dbReference type="GO" id="GO:0032977">
    <property type="term" value="F:membrane insertase activity"/>
    <property type="evidence" value="ECO:0007669"/>
    <property type="project" value="InterPro"/>
</dbReference>